<feature type="compositionally biased region" description="Low complexity" evidence="1">
    <location>
        <begin position="83"/>
        <end position="100"/>
    </location>
</feature>
<feature type="compositionally biased region" description="Basic residues" evidence="1">
    <location>
        <begin position="136"/>
        <end position="147"/>
    </location>
</feature>
<feature type="compositionally biased region" description="Basic and acidic residues" evidence="1">
    <location>
        <begin position="102"/>
        <end position="119"/>
    </location>
</feature>
<keyword evidence="3" id="KW-1185">Reference proteome</keyword>
<organism evidence="2 3">
    <name type="scientific">Magnetospirillum gryphiswaldense (strain DSM 6361 / JCM 21280 / NBRC 15271 / MSR-1)</name>
    <dbReference type="NCBI Taxonomy" id="431944"/>
    <lineage>
        <taxon>Bacteria</taxon>
        <taxon>Pseudomonadati</taxon>
        <taxon>Pseudomonadota</taxon>
        <taxon>Alphaproteobacteria</taxon>
        <taxon>Rhodospirillales</taxon>
        <taxon>Rhodospirillaceae</taxon>
        <taxon>Magnetospirillum</taxon>
    </lineage>
</organism>
<dbReference type="KEGG" id="mgy:MGMSRv2__1840"/>
<gene>
    <name evidence="2" type="ordered locus">MGMSRv2__1840</name>
</gene>
<name>V6F0L8_MAGGM</name>
<accession>V6F0L8</accession>
<evidence type="ECO:0000313" key="3">
    <source>
        <dbReference type="Proteomes" id="UP000018922"/>
    </source>
</evidence>
<dbReference type="Proteomes" id="UP000018922">
    <property type="component" value="Chromosome I"/>
</dbReference>
<evidence type="ECO:0000256" key="1">
    <source>
        <dbReference type="SAM" id="MobiDB-lite"/>
    </source>
</evidence>
<dbReference type="eggNOG" id="ENOG5033IXN">
    <property type="taxonomic scope" value="Bacteria"/>
</dbReference>
<sequence>MIMSEAPPDFSSLARRYLDLWQEQVAAMANEPALAEALARGIAAMTEGANAFVHAASAGAAPASEVQVPDAPSASARTPNVPPGSSAPGAAPAAAASAGPCHDPDGLTRRLAALEERVAALESQAGGEGGGVEGKPRRRRTRRVEMF</sequence>
<protein>
    <submittedName>
        <fullName evidence="2">Uncharacterized protein</fullName>
    </submittedName>
</protein>
<dbReference type="AlphaFoldDB" id="V6F0L8"/>
<dbReference type="EMBL" id="HG794546">
    <property type="protein sequence ID" value="CDK99055.1"/>
    <property type="molecule type" value="Genomic_DNA"/>
</dbReference>
<evidence type="ECO:0000313" key="2">
    <source>
        <dbReference type="EMBL" id="CDK99055.1"/>
    </source>
</evidence>
<feature type="region of interest" description="Disordered" evidence="1">
    <location>
        <begin position="60"/>
        <end position="147"/>
    </location>
</feature>
<reference evidence="2 3" key="1">
    <citation type="journal article" date="2014" name="Genome Announc.">
        <title>Complete genome sequence of Magnetospirillum gryphiswaldense MSR-1.</title>
        <authorList>
            <person name="Wang X."/>
            <person name="Wang Q."/>
            <person name="Zhang W."/>
            <person name="Wang Y."/>
            <person name="Li L."/>
            <person name="Wen T."/>
            <person name="Zhang T."/>
            <person name="Zhang Y."/>
            <person name="Xu J."/>
            <person name="Hu J."/>
            <person name="Li S."/>
            <person name="Liu L."/>
            <person name="Liu J."/>
            <person name="Jiang W."/>
            <person name="Tian J."/>
            <person name="Li Y."/>
            <person name="Schuler D."/>
            <person name="Wang L."/>
            <person name="Li J."/>
        </authorList>
    </citation>
    <scope>NUCLEOTIDE SEQUENCE [LARGE SCALE GENOMIC DNA]</scope>
    <source>
        <strain evidence="3">DSM 6361 / JCM 21280 / NBRC 15271 / MSR-1</strain>
    </source>
</reference>
<dbReference type="STRING" id="1430440.MGMSRv2__1840"/>
<proteinExistence type="predicted"/>
<dbReference type="HOGENOM" id="CLU_117059_0_0_5"/>